<feature type="region of interest" description="Disordered" evidence="1">
    <location>
        <begin position="110"/>
        <end position="129"/>
    </location>
</feature>
<dbReference type="AlphaFoldDB" id="A0A1V4JRG1"/>
<organism evidence="2 3">
    <name type="scientific">Patagioenas fasciata monilis</name>
    <dbReference type="NCBI Taxonomy" id="372326"/>
    <lineage>
        <taxon>Eukaryota</taxon>
        <taxon>Metazoa</taxon>
        <taxon>Chordata</taxon>
        <taxon>Craniata</taxon>
        <taxon>Vertebrata</taxon>
        <taxon>Euteleostomi</taxon>
        <taxon>Archelosauria</taxon>
        <taxon>Archosauria</taxon>
        <taxon>Dinosauria</taxon>
        <taxon>Saurischia</taxon>
        <taxon>Theropoda</taxon>
        <taxon>Coelurosauria</taxon>
        <taxon>Aves</taxon>
        <taxon>Neognathae</taxon>
        <taxon>Neoaves</taxon>
        <taxon>Columbimorphae</taxon>
        <taxon>Columbiformes</taxon>
        <taxon>Columbidae</taxon>
        <taxon>Patagioenas</taxon>
    </lineage>
</organism>
<gene>
    <name evidence="2" type="ORF">AV530_018244</name>
</gene>
<evidence type="ECO:0000313" key="3">
    <source>
        <dbReference type="Proteomes" id="UP000190648"/>
    </source>
</evidence>
<feature type="compositionally biased region" description="Polar residues" evidence="1">
    <location>
        <begin position="16"/>
        <end position="29"/>
    </location>
</feature>
<sequence>MVTSKVPEHPPVTPLGQASTSDTTMPNPDSDNDPIYDCSASQDKKSLHKAPTTLSAANNGRKRQLPQKKWTMSQVYPTISSHFYLEKQHTTNTLQDQSCYKAASPSLSIQSSAWRTSKTTEMASDSEPP</sequence>
<name>A0A1V4JRG1_PATFA</name>
<evidence type="ECO:0000256" key="1">
    <source>
        <dbReference type="SAM" id="MobiDB-lite"/>
    </source>
</evidence>
<dbReference type="Proteomes" id="UP000190648">
    <property type="component" value="Unassembled WGS sequence"/>
</dbReference>
<evidence type="ECO:0000313" key="2">
    <source>
        <dbReference type="EMBL" id="OPJ74694.1"/>
    </source>
</evidence>
<feature type="region of interest" description="Disordered" evidence="1">
    <location>
        <begin position="1"/>
        <end position="69"/>
    </location>
</feature>
<protein>
    <submittedName>
        <fullName evidence="2">Uncharacterized protein</fullName>
    </submittedName>
</protein>
<accession>A0A1V4JRG1</accession>
<keyword evidence="3" id="KW-1185">Reference proteome</keyword>
<proteinExistence type="predicted"/>
<reference evidence="2 3" key="1">
    <citation type="submission" date="2016-02" db="EMBL/GenBank/DDBJ databases">
        <title>Band-tailed pigeon sequencing and assembly.</title>
        <authorList>
            <person name="Soares A.E."/>
            <person name="Novak B.J."/>
            <person name="Rice E.S."/>
            <person name="O'Connell B."/>
            <person name="Chang D."/>
            <person name="Weber S."/>
            <person name="Shapiro B."/>
        </authorList>
    </citation>
    <scope>NUCLEOTIDE SEQUENCE [LARGE SCALE GENOMIC DNA]</scope>
    <source>
        <strain evidence="2">BTP2013</strain>
        <tissue evidence="2">Blood</tissue>
    </source>
</reference>
<comment type="caution">
    <text evidence="2">The sequence shown here is derived from an EMBL/GenBank/DDBJ whole genome shotgun (WGS) entry which is preliminary data.</text>
</comment>
<dbReference type="EMBL" id="LSYS01006629">
    <property type="protein sequence ID" value="OPJ74694.1"/>
    <property type="molecule type" value="Genomic_DNA"/>
</dbReference>
<feature type="compositionally biased region" description="Polar residues" evidence="1">
    <location>
        <begin position="110"/>
        <end position="123"/>
    </location>
</feature>